<name>A0A286UP79_9AGAM</name>
<dbReference type="Proteomes" id="UP000217199">
    <property type="component" value="Unassembled WGS sequence"/>
</dbReference>
<evidence type="ECO:0000313" key="2">
    <source>
        <dbReference type="EMBL" id="PAV21407.1"/>
    </source>
</evidence>
<dbReference type="EMBL" id="NBII01000003">
    <property type="protein sequence ID" value="PAV21407.1"/>
    <property type="molecule type" value="Genomic_DNA"/>
</dbReference>
<comment type="caution">
    <text evidence="2">The sequence shown here is derived from an EMBL/GenBank/DDBJ whole genome shotgun (WGS) entry which is preliminary data.</text>
</comment>
<dbReference type="STRING" id="2282107.A0A286UP79"/>
<feature type="region of interest" description="Disordered" evidence="1">
    <location>
        <begin position="260"/>
        <end position="296"/>
    </location>
</feature>
<feature type="compositionally biased region" description="Basic and acidic residues" evidence="1">
    <location>
        <begin position="281"/>
        <end position="292"/>
    </location>
</feature>
<proteinExistence type="predicted"/>
<organism evidence="2 3">
    <name type="scientific">Pyrrhoderma noxium</name>
    <dbReference type="NCBI Taxonomy" id="2282107"/>
    <lineage>
        <taxon>Eukaryota</taxon>
        <taxon>Fungi</taxon>
        <taxon>Dikarya</taxon>
        <taxon>Basidiomycota</taxon>
        <taxon>Agaricomycotina</taxon>
        <taxon>Agaricomycetes</taxon>
        <taxon>Hymenochaetales</taxon>
        <taxon>Hymenochaetaceae</taxon>
        <taxon>Pyrrhoderma</taxon>
    </lineage>
</organism>
<accession>A0A286UP79</accession>
<protein>
    <submittedName>
        <fullName evidence="2">Uncharacterized protein</fullName>
    </submittedName>
</protein>
<reference evidence="2 3" key="1">
    <citation type="journal article" date="2017" name="Mol. Ecol.">
        <title>Comparative and population genomic landscape of Phellinus noxius: A hypervariable fungus causing root rot in trees.</title>
        <authorList>
            <person name="Chung C.L."/>
            <person name="Lee T.J."/>
            <person name="Akiba M."/>
            <person name="Lee H.H."/>
            <person name="Kuo T.H."/>
            <person name="Liu D."/>
            <person name="Ke H.M."/>
            <person name="Yokoi T."/>
            <person name="Roa M.B."/>
            <person name="Lu M.J."/>
            <person name="Chang Y.Y."/>
            <person name="Ann P.J."/>
            <person name="Tsai J.N."/>
            <person name="Chen C.Y."/>
            <person name="Tzean S.S."/>
            <person name="Ota Y."/>
            <person name="Hattori T."/>
            <person name="Sahashi N."/>
            <person name="Liou R.F."/>
            <person name="Kikuchi T."/>
            <person name="Tsai I.J."/>
        </authorList>
    </citation>
    <scope>NUCLEOTIDE SEQUENCE [LARGE SCALE GENOMIC DNA]</scope>
    <source>
        <strain evidence="2 3">FFPRI411160</strain>
    </source>
</reference>
<evidence type="ECO:0000256" key="1">
    <source>
        <dbReference type="SAM" id="MobiDB-lite"/>
    </source>
</evidence>
<keyword evidence="3" id="KW-1185">Reference proteome</keyword>
<dbReference type="InParanoid" id="A0A286UP79"/>
<dbReference type="AlphaFoldDB" id="A0A286UP79"/>
<sequence length="576" mass="66236">MSSGYIWQPTESTNQSLKFARGINGLPDELLVEIIKWSLDDSDTGPEILGISLLNRRFRFIALNTPSLWTKVPRIGGEFYDSFIERSKEHLLDVTIKIKKSYSSDEIKELDSTFFNLVNRWKALTVLWPRENLAEDQDSPLVGPILSRFRSLKLSFLETFRYSIYGGPRATILDPLLDPIYDIYIGWEAPKLRKITMEGFSPFSFDTKMESVTDVTINIDIVDDLREDYLPKEIYLFFLSVPSVERLRLTVTKHIDDDDNVDSPLAAYSEDAHEPNIAQKDTGDDNHNHSESEDPVTNVASHQLLEYLTGEKNSSTLEVIGTGCSKLADDVQIENAPDLEEEIYSILGRQNEGQLIDLDNLKYLEFDLDSSYDMFHIMRMYSHLSTPNVEELVFKISNSRRSKDFITELHRKRIHSENVCFAENLNLLFENYLFRTTWNTYHTFKMSSLKRLFISVDNPHSVSCNGDCMYSLPLETMSELEHLEIEIFDLKPDLSNLSISNLKTIRLSGYPSYVITRSLCHSLKRCTENMEVDEDELDPKQFVLDINECTCSEMYREATKGTNFSSRETPNDSASS</sequence>
<dbReference type="OrthoDB" id="2800666at2759"/>
<evidence type="ECO:0000313" key="3">
    <source>
        <dbReference type="Proteomes" id="UP000217199"/>
    </source>
</evidence>
<gene>
    <name evidence="2" type="ORF">PNOK_0403400</name>
</gene>